<evidence type="ECO:0000256" key="1">
    <source>
        <dbReference type="SAM" id="MobiDB-lite"/>
    </source>
</evidence>
<organism evidence="2 3">
    <name type="scientific">Penicillium steckii</name>
    <dbReference type="NCBI Taxonomy" id="303698"/>
    <lineage>
        <taxon>Eukaryota</taxon>
        <taxon>Fungi</taxon>
        <taxon>Dikarya</taxon>
        <taxon>Ascomycota</taxon>
        <taxon>Pezizomycotina</taxon>
        <taxon>Eurotiomycetes</taxon>
        <taxon>Eurotiomycetidae</taxon>
        <taxon>Eurotiales</taxon>
        <taxon>Aspergillaceae</taxon>
        <taxon>Penicillium</taxon>
    </lineage>
</organism>
<protein>
    <submittedName>
        <fullName evidence="2">Uncharacterized protein</fullName>
    </submittedName>
</protein>
<name>A0A1V6TGN9_9EURO</name>
<gene>
    <name evidence="2" type="ORF">PENSTE_c006G08151</name>
</gene>
<dbReference type="EMBL" id="MLKD01000006">
    <property type="protein sequence ID" value="OQE25507.1"/>
    <property type="molecule type" value="Genomic_DNA"/>
</dbReference>
<reference evidence="3" key="1">
    <citation type="journal article" date="2017" name="Nat. Microbiol.">
        <title>Global analysis of biosynthetic gene clusters reveals vast potential of secondary metabolite production in Penicillium species.</title>
        <authorList>
            <person name="Nielsen J.C."/>
            <person name="Grijseels S."/>
            <person name="Prigent S."/>
            <person name="Ji B."/>
            <person name="Dainat J."/>
            <person name="Nielsen K.F."/>
            <person name="Frisvad J.C."/>
            <person name="Workman M."/>
            <person name="Nielsen J."/>
        </authorList>
    </citation>
    <scope>NUCLEOTIDE SEQUENCE [LARGE SCALE GENOMIC DNA]</scope>
    <source>
        <strain evidence="3">IBT 24891</strain>
    </source>
</reference>
<keyword evidence="3" id="KW-1185">Reference proteome</keyword>
<sequence length="255" mass="28533">MSSRRTVVPSCQPAQSPNDFPQNNNQRQAVNRYTRDYYDPGAGYVFPGPTGRAWQDKFGEMELVGARIPPQSYHGPHFERSEAQDELWNQRGSNKATKAHEYTDLYKKNPSAPWPDRVSADYNSYKNASASHANVREKLGPIKNLNTGKKVLPEVETRDMLMEGRRLAKDGRKKANIAAQARSGFDSKYPQGYESHTAIASHRVAASDENQAAKNYAASGKTTSKNLIQWGKERNYQVHGTPRPVRGGPNRGGKR</sequence>
<comment type="caution">
    <text evidence="2">The sequence shown here is derived from an EMBL/GenBank/DDBJ whole genome shotgun (WGS) entry which is preliminary data.</text>
</comment>
<feature type="region of interest" description="Disordered" evidence="1">
    <location>
        <begin position="215"/>
        <end position="255"/>
    </location>
</feature>
<feature type="region of interest" description="Disordered" evidence="1">
    <location>
        <begin position="1"/>
        <end position="31"/>
    </location>
</feature>
<evidence type="ECO:0000313" key="3">
    <source>
        <dbReference type="Proteomes" id="UP000191285"/>
    </source>
</evidence>
<accession>A0A1V6TGN9</accession>
<dbReference type="AlphaFoldDB" id="A0A1V6TGN9"/>
<dbReference type="OrthoDB" id="4498107at2759"/>
<feature type="compositionally biased region" description="Polar residues" evidence="1">
    <location>
        <begin position="12"/>
        <end position="31"/>
    </location>
</feature>
<dbReference type="Proteomes" id="UP000191285">
    <property type="component" value="Unassembled WGS sequence"/>
</dbReference>
<feature type="region of interest" description="Disordered" evidence="1">
    <location>
        <begin position="68"/>
        <end position="104"/>
    </location>
</feature>
<evidence type="ECO:0000313" key="2">
    <source>
        <dbReference type="EMBL" id="OQE25507.1"/>
    </source>
</evidence>
<proteinExistence type="predicted"/>